<dbReference type="EMBL" id="QBLH01003819">
    <property type="protein sequence ID" value="TGZ32540.1"/>
    <property type="molecule type" value="Genomic_DNA"/>
</dbReference>
<evidence type="ECO:0000313" key="2">
    <source>
        <dbReference type="Proteomes" id="UP000310200"/>
    </source>
</evidence>
<sequence length="70" mass="7778">MLKAFSPGARTPPPESVSRWSYHINELRPLLLRMLRDADGFAFSQEEGGSVTQTDVIRAYDTNLPKPGGM</sequence>
<dbReference type="AlphaFoldDB" id="A0A4S2JBF8"/>
<dbReference type="STRING" id="300112.A0A4S2JBF8"/>
<evidence type="ECO:0000313" key="1">
    <source>
        <dbReference type="EMBL" id="TGZ32540.1"/>
    </source>
</evidence>
<protein>
    <submittedName>
        <fullName evidence="1">Phospholipid-transporting ATPase</fullName>
    </submittedName>
</protein>
<gene>
    <name evidence="1" type="ORF">DBV15_05406</name>
</gene>
<accession>A0A4S2JBF8</accession>
<keyword evidence="2" id="KW-1185">Reference proteome</keyword>
<organism evidence="1 2">
    <name type="scientific">Temnothorax longispinosus</name>
    <dbReference type="NCBI Taxonomy" id="300112"/>
    <lineage>
        <taxon>Eukaryota</taxon>
        <taxon>Metazoa</taxon>
        <taxon>Ecdysozoa</taxon>
        <taxon>Arthropoda</taxon>
        <taxon>Hexapoda</taxon>
        <taxon>Insecta</taxon>
        <taxon>Pterygota</taxon>
        <taxon>Neoptera</taxon>
        <taxon>Endopterygota</taxon>
        <taxon>Hymenoptera</taxon>
        <taxon>Apocrita</taxon>
        <taxon>Aculeata</taxon>
        <taxon>Formicoidea</taxon>
        <taxon>Formicidae</taxon>
        <taxon>Myrmicinae</taxon>
        <taxon>Temnothorax</taxon>
    </lineage>
</organism>
<name>A0A4S2JBF8_9HYME</name>
<reference evidence="1 2" key="1">
    <citation type="journal article" date="2019" name="Philos. Trans. R. Soc. Lond., B, Biol. Sci.">
        <title>Ant behaviour and brain gene expression of defending hosts depend on the ecological success of the intruding social parasite.</title>
        <authorList>
            <person name="Kaur R."/>
            <person name="Stoldt M."/>
            <person name="Jongepier E."/>
            <person name="Feldmeyer B."/>
            <person name="Menzel F."/>
            <person name="Bornberg-Bauer E."/>
            <person name="Foitzik S."/>
        </authorList>
    </citation>
    <scope>NUCLEOTIDE SEQUENCE [LARGE SCALE GENOMIC DNA]</scope>
    <source>
        <tissue evidence="1">Whole body</tissue>
    </source>
</reference>
<proteinExistence type="predicted"/>
<dbReference type="Proteomes" id="UP000310200">
    <property type="component" value="Unassembled WGS sequence"/>
</dbReference>
<comment type="caution">
    <text evidence="1">The sequence shown here is derived from an EMBL/GenBank/DDBJ whole genome shotgun (WGS) entry which is preliminary data.</text>
</comment>